<proteinExistence type="predicted"/>
<reference evidence="1" key="1">
    <citation type="journal article" date="2015" name="Genome Biol. Evol.">
        <title>Organellar Genomes of White Spruce (Picea glauca): Assembly and Annotation.</title>
        <authorList>
            <person name="Jackman S.D."/>
            <person name="Warren R.L."/>
            <person name="Gibb E.A."/>
            <person name="Vandervalk B.P."/>
            <person name="Mohamadi H."/>
            <person name="Chu J."/>
            <person name="Raymond A."/>
            <person name="Pleasance S."/>
            <person name="Coope R."/>
            <person name="Wildung M.R."/>
            <person name="Ritland C.E."/>
            <person name="Bousquet J."/>
            <person name="Jones S.J."/>
            <person name="Bohlmann J."/>
            <person name="Birol I."/>
        </authorList>
    </citation>
    <scope>NUCLEOTIDE SEQUENCE [LARGE SCALE GENOMIC DNA]</scope>
    <source>
        <tissue evidence="1">Flushing bud</tissue>
    </source>
</reference>
<dbReference type="AlphaFoldDB" id="A0A101LXE4"/>
<organism evidence="1">
    <name type="scientific">Picea glauca</name>
    <name type="common">White spruce</name>
    <name type="synonym">Pinus glauca</name>
    <dbReference type="NCBI Taxonomy" id="3330"/>
    <lineage>
        <taxon>Eukaryota</taxon>
        <taxon>Viridiplantae</taxon>
        <taxon>Streptophyta</taxon>
        <taxon>Embryophyta</taxon>
        <taxon>Tracheophyta</taxon>
        <taxon>Spermatophyta</taxon>
        <taxon>Pinopsida</taxon>
        <taxon>Pinidae</taxon>
        <taxon>Conifers I</taxon>
        <taxon>Pinales</taxon>
        <taxon>Pinaceae</taxon>
        <taxon>Picea</taxon>
    </lineage>
</organism>
<comment type="caution">
    <text evidence="1">The sequence shown here is derived from an EMBL/GenBank/DDBJ whole genome shotgun (WGS) entry which is preliminary data.</text>
</comment>
<accession>A0A101LXE4</accession>
<sequence>MGGIGHWTNRCFNLRHRIQDLIDAGLLRFEKDESKVNQNASPVKGNVEGSPLTDVATKGREGLDSSLLTSSPVAIHSQKLASPKGMTTIERNRLWLTPTGSKFERFLQLTQAGKAQLRKQL</sequence>
<geneLocation type="mitochondrion" evidence="1"/>
<evidence type="ECO:0000313" key="1">
    <source>
        <dbReference type="EMBL" id="KUM47126.1"/>
    </source>
</evidence>
<protein>
    <submittedName>
        <fullName evidence="1">Uncharacterized protein</fullName>
    </submittedName>
</protein>
<dbReference type="EMBL" id="LKAM01000008">
    <property type="protein sequence ID" value="KUM47126.1"/>
    <property type="molecule type" value="Genomic_DNA"/>
</dbReference>
<keyword evidence="1" id="KW-0496">Mitochondrion</keyword>
<gene>
    <name evidence="1" type="ORF">ABT39_MTgene6132</name>
</gene>
<name>A0A101LXE4_PICGL</name>